<dbReference type="InterPro" id="IPR035908">
    <property type="entry name" value="F0_ATP_A_sf"/>
</dbReference>
<evidence type="ECO:0000256" key="11">
    <source>
        <dbReference type="RuleBase" id="RU004450"/>
    </source>
</evidence>
<dbReference type="PRINTS" id="PR00123">
    <property type="entry name" value="ATPASEA"/>
</dbReference>
<keyword evidence="9 12" id="KW-0472">Membrane</keyword>
<name>A0A8E5JZJ5_9ECHN</name>
<dbReference type="InterPro" id="IPR023011">
    <property type="entry name" value="ATP_synth_F0_asu_AS"/>
</dbReference>
<dbReference type="PANTHER" id="PTHR11410:SF0">
    <property type="entry name" value="ATP SYNTHASE SUBUNIT A"/>
    <property type="match status" value="1"/>
</dbReference>
<dbReference type="NCBIfam" id="TIGR01131">
    <property type="entry name" value="ATP_synt_6_or_A"/>
    <property type="match status" value="1"/>
</dbReference>
<feature type="transmembrane region" description="Helical" evidence="12">
    <location>
        <begin position="14"/>
        <end position="35"/>
    </location>
</feature>
<dbReference type="InterPro" id="IPR045083">
    <property type="entry name" value="ATP_synth_F0_asu_bact/mt"/>
</dbReference>
<keyword evidence="8" id="KW-0406">Ion transport</keyword>
<dbReference type="PANTHER" id="PTHR11410">
    <property type="entry name" value="ATP SYNTHASE SUBUNIT A"/>
    <property type="match status" value="1"/>
</dbReference>
<evidence type="ECO:0000256" key="5">
    <source>
        <dbReference type="ARBA" id="ARBA00022692"/>
    </source>
</evidence>
<evidence type="ECO:0000256" key="10">
    <source>
        <dbReference type="ARBA" id="ARBA00023310"/>
    </source>
</evidence>
<keyword evidence="5 12" id="KW-0812">Transmembrane</keyword>
<evidence type="ECO:0000256" key="9">
    <source>
        <dbReference type="ARBA" id="ARBA00023136"/>
    </source>
</evidence>
<organism evidence="13">
    <name type="scientific">Chiridota sp. SS-2021</name>
    <dbReference type="NCBI Taxonomy" id="2834204"/>
    <lineage>
        <taxon>Eukaryota</taxon>
        <taxon>Metazoa</taxon>
        <taxon>Echinodermata</taxon>
        <taxon>Eleutherozoa</taxon>
        <taxon>Echinozoa</taxon>
        <taxon>Holothuroidea</taxon>
        <taxon>Apodacea</taxon>
        <taxon>Apodida</taxon>
        <taxon>Chiridotidae</taxon>
        <taxon>Chiridota</taxon>
    </lineage>
</organism>
<feature type="transmembrane region" description="Helical" evidence="12">
    <location>
        <begin position="174"/>
        <end position="197"/>
    </location>
</feature>
<evidence type="ECO:0000256" key="3">
    <source>
        <dbReference type="ARBA" id="ARBA00022448"/>
    </source>
</evidence>
<feature type="transmembrane region" description="Helical" evidence="12">
    <location>
        <begin position="80"/>
        <end position="98"/>
    </location>
</feature>
<proteinExistence type="inferred from homology"/>
<keyword evidence="6" id="KW-0375">Hydrogen ion transport</keyword>
<geneLocation type="mitochondrion" evidence="13"/>
<evidence type="ECO:0000256" key="2">
    <source>
        <dbReference type="ARBA" id="ARBA00006810"/>
    </source>
</evidence>
<dbReference type="Pfam" id="PF00119">
    <property type="entry name" value="ATP-synt_A"/>
    <property type="match status" value="1"/>
</dbReference>
<dbReference type="GO" id="GO:0046933">
    <property type="term" value="F:proton-transporting ATP synthase activity, rotational mechanism"/>
    <property type="evidence" value="ECO:0007669"/>
    <property type="project" value="TreeGrafter"/>
</dbReference>
<evidence type="ECO:0000256" key="12">
    <source>
        <dbReference type="SAM" id="Phobius"/>
    </source>
</evidence>
<feature type="transmembrane region" description="Helical" evidence="12">
    <location>
        <begin position="138"/>
        <end position="162"/>
    </location>
</feature>
<keyword evidence="4" id="KW-0138">CF(0)</keyword>
<evidence type="ECO:0000256" key="6">
    <source>
        <dbReference type="ARBA" id="ARBA00022781"/>
    </source>
</evidence>
<dbReference type="CDD" id="cd00310">
    <property type="entry name" value="ATP-synt_Fo_a_6"/>
    <property type="match status" value="1"/>
</dbReference>
<evidence type="ECO:0000256" key="7">
    <source>
        <dbReference type="ARBA" id="ARBA00022989"/>
    </source>
</evidence>
<feature type="transmembrane region" description="Helical" evidence="12">
    <location>
        <begin position="105"/>
        <end position="126"/>
    </location>
</feature>
<comment type="subcellular location">
    <subcellularLocation>
        <location evidence="1">Membrane</location>
        <topology evidence="1">Multi-pass membrane protein</topology>
    </subcellularLocation>
    <subcellularLocation>
        <location evidence="11">Mitochondrion inner membrane</location>
        <topology evidence="11">Multi-pass membrane protein</topology>
    </subcellularLocation>
</comment>
<reference evidence="13" key="2">
    <citation type="journal article" name="Comp. Biochem. Physiol. Part D Genomics Proteomics">
        <title>The first two complete mitogenomes of the order Apodida from deep-sea chemoautotrophic environments: New insights into the gene rearrangement, origin and evolution of the deep-sea sea cucumbers.</title>
        <authorList>
            <person name="Sun S."/>
            <person name="Sha Z."/>
            <person name="Xiao N."/>
        </authorList>
    </citation>
    <scope>NUCLEOTIDE SEQUENCE</scope>
</reference>
<comment type="similarity">
    <text evidence="2">Belongs to the ATPase A chain family.</text>
</comment>
<evidence type="ECO:0000256" key="4">
    <source>
        <dbReference type="ARBA" id="ARBA00022547"/>
    </source>
</evidence>
<keyword evidence="13" id="KW-0496">Mitochondrion</keyword>
<evidence type="ECO:0000313" key="13">
    <source>
        <dbReference type="EMBL" id="QVD42805.1"/>
    </source>
</evidence>
<dbReference type="AlphaFoldDB" id="A0A8E5JZJ5"/>
<reference evidence="13" key="1">
    <citation type="submission" date="2020-12" db="EMBL/GenBank/DDBJ databases">
        <authorList>
            <person name="Sun S.E."/>
            <person name="Sha Z."/>
            <person name="Xiao N."/>
        </authorList>
    </citation>
    <scope>NUCLEOTIDE SEQUENCE</scope>
</reference>
<evidence type="ECO:0000256" key="1">
    <source>
        <dbReference type="ARBA" id="ARBA00004141"/>
    </source>
</evidence>
<dbReference type="EMBL" id="MW357262">
    <property type="protein sequence ID" value="QVD42805.1"/>
    <property type="molecule type" value="Genomic_DNA"/>
</dbReference>
<evidence type="ECO:0000256" key="8">
    <source>
        <dbReference type="ARBA" id="ARBA00023065"/>
    </source>
</evidence>
<keyword evidence="3" id="KW-0813">Transport</keyword>
<dbReference type="GO" id="GO:0005743">
    <property type="term" value="C:mitochondrial inner membrane"/>
    <property type="evidence" value="ECO:0007669"/>
    <property type="project" value="UniProtKB-SubCell"/>
</dbReference>
<accession>A0A8E5JZJ5</accession>
<keyword evidence="10" id="KW-0066">ATP synthesis</keyword>
<protein>
    <recommendedName>
        <fullName evidence="11">ATP synthase subunit a</fullName>
    </recommendedName>
</protein>
<feature type="transmembrane region" description="Helical" evidence="12">
    <location>
        <begin position="203"/>
        <end position="227"/>
    </location>
</feature>
<dbReference type="InterPro" id="IPR000568">
    <property type="entry name" value="ATP_synth_F0_asu"/>
</dbReference>
<dbReference type="PROSITE" id="PS00449">
    <property type="entry name" value="ATPASE_A"/>
    <property type="match status" value="1"/>
</dbReference>
<keyword evidence="7 12" id="KW-1133">Transmembrane helix</keyword>
<gene>
    <name evidence="13" type="primary">atp6</name>
</gene>
<dbReference type="GO" id="GO:0045259">
    <property type="term" value="C:proton-transporting ATP synthase complex"/>
    <property type="evidence" value="ECO:0007669"/>
    <property type="project" value="UniProtKB-KW"/>
</dbReference>
<dbReference type="Gene3D" id="1.20.120.220">
    <property type="entry name" value="ATP synthase, F0 complex, subunit A"/>
    <property type="match status" value="1"/>
</dbReference>
<sequence length="233" mass="26663">MFLNSIFGQFVEDVVFIVPISMAFWLPYLLFFISIDSRRSVLPLTRRQAYYGFRVKRISLFLFGDSISSFNPWVAPLYSLFVALLIINMTGMLPYSLTLTSQVSFTFSLAIPFWGAMQLYGFLFYFNHRVSHFLPSGTPWFLVPLMVIIEFVGLFIQPLALGLRLAANITAGHLLLYLFSVAVWIIMDLSLLASLLILVTLYLLFILEVGVAVIQAYVFTALLKFYYEQNVSH</sequence>
<dbReference type="SUPFAM" id="SSF81336">
    <property type="entry name" value="F1F0 ATP synthase subunit A"/>
    <property type="match status" value="1"/>
</dbReference>